<comment type="caution">
    <text evidence="1">The sequence shown here is derived from an EMBL/GenBank/DDBJ whole genome shotgun (WGS) entry which is preliminary data.</text>
</comment>
<reference evidence="1 2" key="1">
    <citation type="submission" date="2015-12" db="EMBL/GenBank/DDBJ databases">
        <title>Genome sequence of Oceanibaculum pacificum MCCC 1A02656.</title>
        <authorList>
            <person name="Lu L."/>
            <person name="Lai Q."/>
            <person name="Shao Z."/>
            <person name="Qian P."/>
        </authorList>
    </citation>
    <scope>NUCLEOTIDE SEQUENCE [LARGE SCALE GENOMIC DNA]</scope>
    <source>
        <strain evidence="1 2">MCCC 1A02656</strain>
    </source>
</reference>
<organism evidence="1 2">
    <name type="scientific">Oceanibaculum pacificum</name>
    <dbReference type="NCBI Taxonomy" id="580166"/>
    <lineage>
        <taxon>Bacteria</taxon>
        <taxon>Pseudomonadati</taxon>
        <taxon>Pseudomonadota</taxon>
        <taxon>Alphaproteobacteria</taxon>
        <taxon>Rhodospirillales</taxon>
        <taxon>Oceanibaculaceae</taxon>
        <taxon>Oceanibaculum</taxon>
    </lineage>
</organism>
<dbReference type="EMBL" id="LPXN01000155">
    <property type="protein sequence ID" value="KZD01567.1"/>
    <property type="molecule type" value="Genomic_DNA"/>
</dbReference>
<accession>A0A154VJF6</accession>
<evidence type="ECO:0000313" key="2">
    <source>
        <dbReference type="Proteomes" id="UP000076400"/>
    </source>
</evidence>
<gene>
    <name evidence="1" type="ORF">AUP43_13750</name>
</gene>
<dbReference type="STRING" id="580166.AUP43_13750"/>
<dbReference type="AlphaFoldDB" id="A0A154VJF6"/>
<evidence type="ECO:0000313" key="1">
    <source>
        <dbReference type="EMBL" id="KZD01567.1"/>
    </source>
</evidence>
<keyword evidence="2" id="KW-1185">Reference proteome</keyword>
<sequence length="107" mass="11963">MVAGTFLSAGLAWAAMGWLPWSKDLPTCNSSVSRNELEEMLQSEQQGGKFVITRYRENRRAVIDDQVRERDCMARVVVNGAVHVVHYHIVVSENSDGYHIGIETTGL</sequence>
<protein>
    <submittedName>
        <fullName evidence="1">Uncharacterized protein</fullName>
    </submittedName>
</protein>
<dbReference type="Proteomes" id="UP000076400">
    <property type="component" value="Unassembled WGS sequence"/>
</dbReference>
<proteinExistence type="predicted"/>
<name>A0A154VJF6_9PROT</name>